<dbReference type="SUPFAM" id="SSF48435">
    <property type="entry name" value="Bacterial muramidases"/>
    <property type="match status" value="1"/>
</dbReference>
<dbReference type="EMBL" id="CP028475">
    <property type="protein sequence ID" value="AVW92298.1"/>
    <property type="molecule type" value="Genomic_DNA"/>
</dbReference>
<dbReference type="KEGG" id="cbak:DA792_15380"/>
<dbReference type="AlphaFoldDB" id="A0A2R4M592"/>
<dbReference type="SUPFAM" id="SSF53955">
    <property type="entry name" value="Lysozyme-like"/>
    <property type="match status" value="1"/>
</dbReference>
<reference evidence="5 6" key="1">
    <citation type="submission" date="2018-03" db="EMBL/GenBank/DDBJ databases">
        <title>The Complete Genome of Celeribacter baekdonensis strain LH4, a Thiosulfate-Oxidizing Alphaproteobacterium Isolated from Gulf of Mexico Continental Slope Sediments.</title>
        <authorList>
            <person name="Flood B.E."/>
            <person name="Bailey J.V."/>
            <person name="Leprich D."/>
        </authorList>
    </citation>
    <scope>NUCLEOTIDE SEQUENCE [LARGE SCALE GENOMIC DNA]</scope>
    <source>
        <strain evidence="5 6">LH4</strain>
    </source>
</reference>
<dbReference type="InterPro" id="IPR000189">
    <property type="entry name" value="Transglyc_AS"/>
</dbReference>
<dbReference type="InterPro" id="IPR008939">
    <property type="entry name" value="Lytic_TGlycosylase_superhlx_U"/>
</dbReference>
<dbReference type="Gene3D" id="1.25.20.10">
    <property type="entry name" value="Bacterial muramidases"/>
    <property type="match status" value="1"/>
</dbReference>
<dbReference type="GO" id="GO:0016020">
    <property type="term" value="C:membrane"/>
    <property type="evidence" value="ECO:0007669"/>
    <property type="project" value="InterPro"/>
</dbReference>
<dbReference type="GO" id="GO:0042597">
    <property type="term" value="C:periplasmic space"/>
    <property type="evidence" value="ECO:0007669"/>
    <property type="project" value="InterPro"/>
</dbReference>
<dbReference type="InterPro" id="IPR008258">
    <property type="entry name" value="Transglycosylase_SLT_dom_1"/>
</dbReference>
<comment type="similarity">
    <text evidence="1">Belongs to the transglycosylase Slt family.</text>
</comment>
<feature type="domain" description="Transglycosylase SLT" evidence="4">
    <location>
        <begin position="520"/>
        <end position="620"/>
    </location>
</feature>
<dbReference type="PROSITE" id="PS00922">
    <property type="entry name" value="TRANSGLYCOSYLASE"/>
    <property type="match status" value="1"/>
</dbReference>
<dbReference type="GO" id="GO:0004553">
    <property type="term" value="F:hydrolase activity, hydrolyzing O-glycosyl compounds"/>
    <property type="evidence" value="ECO:0007669"/>
    <property type="project" value="InterPro"/>
</dbReference>
<keyword evidence="3" id="KW-0732">Signal</keyword>
<gene>
    <name evidence="5" type="ORF">DA792_15380</name>
</gene>
<evidence type="ECO:0000313" key="5">
    <source>
        <dbReference type="EMBL" id="AVW92298.1"/>
    </source>
</evidence>
<comment type="similarity">
    <text evidence="2">Belongs to the virb1 family.</text>
</comment>
<dbReference type="GO" id="GO:0008933">
    <property type="term" value="F:peptidoglycan lytic transglycosylase activity"/>
    <property type="evidence" value="ECO:0007669"/>
    <property type="project" value="InterPro"/>
</dbReference>
<dbReference type="CDD" id="cd13401">
    <property type="entry name" value="Slt70-like"/>
    <property type="match status" value="1"/>
</dbReference>
<proteinExistence type="inferred from homology"/>
<evidence type="ECO:0000256" key="3">
    <source>
        <dbReference type="ARBA" id="ARBA00022729"/>
    </source>
</evidence>
<dbReference type="GO" id="GO:0000270">
    <property type="term" value="P:peptidoglycan metabolic process"/>
    <property type="evidence" value="ECO:0007669"/>
    <property type="project" value="InterPro"/>
</dbReference>
<evidence type="ECO:0000256" key="1">
    <source>
        <dbReference type="ARBA" id="ARBA00007734"/>
    </source>
</evidence>
<dbReference type="Gene3D" id="1.10.530.10">
    <property type="match status" value="1"/>
</dbReference>
<dbReference type="Proteomes" id="UP000241447">
    <property type="component" value="Chromosome"/>
</dbReference>
<evidence type="ECO:0000256" key="2">
    <source>
        <dbReference type="ARBA" id="ARBA00009387"/>
    </source>
</evidence>
<dbReference type="InterPro" id="IPR023346">
    <property type="entry name" value="Lysozyme-like_dom_sf"/>
</dbReference>
<name>A0A2R4M592_9RHOB</name>
<dbReference type="Pfam" id="PF01464">
    <property type="entry name" value="SLT"/>
    <property type="match status" value="1"/>
</dbReference>
<evidence type="ECO:0000259" key="4">
    <source>
        <dbReference type="Pfam" id="PF01464"/>
    </source>
</evidence>
<protein>
    <submittedName>
        <fullName evidence="5">Lytic transglycosylase</fullName>
    </submittedName>
</protein>
<dbReference type="PANTHER" id="PTHR37423:SF2">
    <property type="entry name" value="MEMBRANE-BOUND LYTIC MUREIN TRANSGLYCOSYLASE C"/>
    <property type="match status" value="1"/>
</dbReference>
<organism evidence="5 6">
    <name type="scientific">Celeribacter baekdonensis</name>
    <dbReference type="NCBI Taxonomy" id="875171"/>
    <lineage>
        <taxon>Bacteria</taxon>
        <taxon>Pseudomonadati</taxon>
        <taxon>Pseudomonadota</taxon>
        <taxon>Alphaproteobacteria</taxon>
        <taxon>Rhodobacterales</taxon>
        <taxon>Roseobacteraceae</taxon>
        <taxon>Celeribacter</taxon>
    </lineage>
</organism>
<sequence>MPRISIAADRAVVKLWAKARAASKDLDHIMHRFSPAKAVYAFGISLFFAVPSDASPQSDALMRAYEAQWSGDWDLAKSEAQGVGVDIIEWNRLRAGRGTFGEYQTFLKRNPDWPGLPLLAEKGEAAIPANADPNVVLDYLNAYPPQTGVGAVRMISAYEARGMNADAQAQTVLVWNTLPMDAKSEDWLAARYASILAPHHVARAEMLLWAERFDDAARMIPRLPTGWDKLIAATRKLMRDEAGVDAALAEVPGALAEHPALAHARFEWRVRRGRNEDAMTLLLQRSTGRDGLGRPEDWGNRRRTLARQMMRDGKAQIAYAAASRHGLSADQDHYADLEWLSGYIALRYLDDPALALDHFNRFRVSVSTPISLGRAGYWEGRALEAMGAADDAAAAYAFGAQFQTAFYGLLSAEKIGRSLDPALTGELRFADYKQAAFMGSSVLKAAVLLDEAGDAPLAARFLRHLGESLSPQELGQLGDMALDLDPYLAVLVAKFAADQGIVLNRAYYPLHPLAQADLPVEPELAMAIARRESEFYPKARSGVGARGLMQLMPRTGAAMAEKLGIEGFEEAQLDDPILNAQLGSAYLAQLEEEFGHNIPLIAVGYNAGPSRARDWITRFGDPRGGKVDPVDWIEHLPFRETQNYVMRVAESLPVYRARLHGETGQITLSKDLASK</sequence>
<dbReference type="PANTHER" id="PTHR37423">
    <property type="entry name" value="SOLUBLE LYTIC MUREIN TRANSGLYCOSYLASE-RELATED"/>
    <property type="match status" value="1"/>
</dbReference>
<evidence type="ECO:0000313" key="6">
    <source>
        <dbReference type="Proteomes" id="UP000241447"/>
    </source>
</evidence>
<accession>A0A2R4M592</accession>